<protein>
    <submittedName>
        <fullName evidence="1">Uncharacterized protein</fullName>
    </submittedName>
</protein>
<name>A0A0A9FX30_ARUDO</name>
<reference evidence="1" key="1">
    <citation type="submission" date="2014-09" db="EMBL/GenBank/DDBJ databases">
        <authorList>
            <person name="Magalhaes I.L.F."/>
            <person name="Oliveira U."/>
            <person name="Santos F.R."/>
            <person name="Vidigal T.H.D.A."/>
            <person name="Brescovit A.D."/>
            <person name="Santos A.J."/>
        </authorList>
    </citation>
    <scope>NUCLEOTIDE SEQUENCE</scope>
    <source>
        <tissue evidence="1">Shoot tissue taken approximately 20 cm above the soil surface</tissue>
    </source>
</reference>
<dbReference type="EMBL" id="GBRH01181074">
    <property type="protein sequence ID" value="JAE16822.1"/>
    <property type="molecule type" value="Transcribed_RNA"/>
</dbReference>
<dbReference type="AlphaFoldDB" id="A0A0A9FX30"/>
<sequence length="39" mass="4234">MLSCGASSILPSTRKCLHSAELRSQAFVDGDRPIDRESV</sequence>
<evidence type="ECO:0000313" key="1">
    <source>
        <dbReference type="EMBL" id="JAE16822.1"/>
    </source>
</evidence>
<reference evidence="1" key="2">
    <citation type="journal article" date="2015" name="Data Brief">
        <title>Shoot transcriptome of the giant reed, Arundo donax.</title>
        <authorList>
            <person name="Barrero R.A."/>
            <person name="Guerrero F.D."/>
            <person name="Moolhuijzen P."/>
            <person name="Goolsby J.A."/>
            <person name="Tidwell J."/>
            <person name="Bellgard S.E."/>
            <person name="Bellgard M.I."/>
        </authorList>
    </citation>
    <scope>NUCLEOTIDE SEQUENCE</scope>
    <source>
        <tissue evidence="1">Shoot tissue taken approximately 20 cm above the soil surface</tissue>
    </source>
</reference>
<accession>A0A0A9FX30</accession>
<proteinExistence type="predicted"/>
<organism evidence="1">
    <name type="scientific">Arundo donax</name>
    <name type="common">Giant reed</name>
    <name type="synonym">Donax arundinaceus</name>
    <dbReference type="NCBI Taxonomy" id="35708"/>
    <lineage>
        <taxon>Eukaryota</taxon>
        <taxon>Viridiplantae</taxon>
        <taxon>Streptophyta</taxon>
        <taxon>Embryophyta</taxon>
        <taxon>Tracheophyta</taxon>
        <taxon>Spermatophyta</taxon>
        <taxon>Magnoliopsida</taxon>
        <taxon>Liliopsida</taxon>
        <taxon>Poales</taxon>
        <taxon>Poaceae</taxon>
        <taxon>PACMAD clade</taxon>
        <taxon>Arundinoideae</taxon>
        <taxon>Arundineae</taxon>
        <taxon>Arundo</taxon>
    </lineage>
</organism>